<evidence type="ECO:0000313" key="2">
    <source>
        <dbReference type="Proteomes" id="UP000761411"/>
    </source>
</evidence>
<evidence type="ECO:0000313" key="1">
    <source>
        <dbReference type="EMBL" id="MBS8264954.1"/>
    </source>
</evidence>
<reference evidence="1 2" key="1">
    <citation type="journal article" date="2021" name="Microorganisms">
        <title>Bacterial Dimethylsulfoniopropionate Biosynthesis in the East China Sea.</title>
        <authorList>
            <person name="Liu J."/>
            <person name="Zhang Y."/>
            <person name="Liu J."/>
            <person name="Zhong H."/>
            <person name="Williams B.T."/>
            <person name="Zheng Y."/>
            <person name="Curson A.R.J."/>
            <person name="Sun C."/>
            <person name="Sun H."/>
            <person name="Song D."/>
            <person name="Wagner Mackenzie B."/>
            <person name="Bermejo Martinez A."/>
            <person name="Todd J.D."/>
            <person name="Zhang X.H."/>
        </authorList>
    </citation>
    <scope>NUCLEOTIDE SEQUENCE [LARGE SCALE GENOMIC DNA]</scope>
    <source>
        <strain evidence="1 2">ESS08</strain>
    </source>
</reference>
<dbReference type="EMBL" id="QTKX01000001">
    <property type="protein sequence ID" value="MBS8264954.1"/>
    <property type="molecule type" value="Genomic_DNA"/>
</dbReference>
<dbReference type="AlphaFoldDB" id="A0A944GWS7"/>
<comment type="caution">
    <text evidence="1">The sequence shown here is derived from an EMBL/GenBank/DDBJ whole genome shotgun (WGS) entry which is preliminary data.</text>
</comment>
<accession>A0A944GWS7</accession>
<name>A0A944GWS7_9BACI</name>
<sequence length="85" mass="9255">MASSLSADRPGHLVRCNNQDRRGSLVLRLPGGSRQRPGLSLDLILKKITSLDMTLAGKQNEAGIQASVTRGILVLKSLMISRRFI</sequence>
<proteinExistence type="predicted"/>
<protein>
    <submittedName>
        <fullName evidence="1">Uncharacterized protein</fullName>
    </submittedName>
</protein>
<gene>
    <name evidence="1" type="ORF">DYI25_10925</name>
</gene>
<keyword evidence="2" id="KW-1185">Reference proteome</keyword>
<organism evidence="1 2">
    <name type="scientific">Mesobacillus boroniphilus</name>
    <dbReference type="NCBI Taxonomy" id="308892"/>
    <lineage>
        <taxon>Bacteria</taxon>
        <taxon>Bacillati</taxon>
        <taxon>Bacillota</taxon>
        <taxon>Bacilli</taxon>
        <taxon>Bacillales</taxon>
        <taxon>Bacillaceae</taxon>
        <taxon>Mesobacillus</taxon>
    </lineage>
</organism>
<dbReference type="Proteomes" id="UP000761411">
    <property type="component" value="Unassembled WGS sequence"/>
</dbReference>